<dbReference type="InterPro" id="IPR023214">
    <property type="entry name" value="HAD_sf"/>
</dbReference>
<dbReference type="NCBIfam" id="TIGR01460">
    <property type="entry name" value="HAD-SF-IIA"/>
    <property type="match status" value="1"/>
</dbReference>
<dbReference type="InterPro" id="IPR006353">
    <property type="entry name" value="HAD-SF_hydro_IIA_CECR5"/>
</dbReference>
<evidence type="ECO:0000313" key="2">
    <source>
        <dbReference type="Proteomes" id="UP001157974"/>
    </source>
</evidence>
<dbReference type="AlphaFoldDB" id="A0AAV8UR84"/>
<dbReference type="EMBL" id="JAMWBK010000008">
    <property type="protein sequence ID" value="KAJ8903101.1"/>
    <property type="molecule type" value="Genomic_DNA"/>
</dbReference>
<accession>A0AAV8UR84</accession>
<proteinExistence type="predicted"/>
<organism evidence="1 2">
    <name type="scientific">Rhodosorus marinus</name>
    <dbReference type="NCBI Taxonomy" id="101924"/>
    <lineage>
        <taxon>Eukaryota</taxon>
        <taxon>Rhodophyta</taxon>
        <taxon>Stylonematophyceae</taxon>
        <taxon>Stylonematales</taxon>
        <taxon>Stylonemataceae</taxon>
        <taxon>Rhodosorus</taxon>
    </lineage>
</organism>
<name>A0AAV8UR84_9RHOD</name>
<dbReference type="Pfam" id="PF13344">
    <property type="entry name" value="Hydrolase_6"/>
    <property type="match status" value="1"/>
</dbReference>
<comment type="caution">
    <text evidence="1">The sequence shown here is derived from an EMBL/GenBank/DDBJ whole genome shotgun (WGS) entry which is preliminary data.</text>
</comment>
<dbReference type="PANTHER" id="PTHR14269">
    <property type="entry name" value="CDP-DIACYLGLYCEROL--GLYCEROL-3-PHOSPHATE 3-PHOSPHATIDYLTRANSFERASE-RELATED"/>
    <property type="match status" value="1"/>
</dbReference>
<dbReference type="InterPro" id="IPR050324">
    <property type="entry name" value="CDP-alcohol_PTase-I"/>
</dbReference>
<reference evidence="1 2" key="1">
    <citation type="journal article" date="2023" name="Nat. Commun.">
        <title>Origin of minicircular mitochondrial genomes in red algae.</title>
        <authorList>
            <person name="Lee Y."/>
            <person name="Cho C.H."/>
            <person name="Lee Y.M."/>
            <person name="Park S.I."/>
            <person name="Yang J.H."/>
            <person name="West J.A."/>
            <person name="Bhattacharya D."/>
            <person name="Yoon H.S."/>
        </authorList>
    </citation>
    <scope>NUCLEOTIDE SEQUENCE [LARGE SCALE GENOMIC DNA]</scope>
    <source>
        <strain evidence="1 2">CCMP1338</strain>
        <tissue evidence="1">Whole cell</tissue>
    </source>
</reference>
<dbReference type="Pfam" id="PF13242">
    <property type="entry name" value="Hydrolase_like"/>
    <property type="match status" value="1"/>
</dbReference>
<dbReference type="GO" id="GO:0005739">
    <property type="term" value="C:mitochondrion"/>
    <property type="evidence" value="ECO:0007669"/>
    <property type="project" value="TreeGrafter"/>
</dbReference>
<dbReference type="Gene3D" id="3.40.50.1000">
    <property type="entry name" value="HAD superfamily/HAD-like"/>
    <property type="match status" value="2"/>
</dbReference>
<gene>
    <name evidence="1" type="ORF">NDN08_006416</name>
</gene>
<protein>
    <submittedName>
        <fullName evidence="1">Uncharacterized protein</fullName>
    </submittedName>
</protein>
<sequence>MRALSGLLCRRLSTALRGSVPGYVFDIDGVLVRGKTPIPAGRDALRALLKPGSREFQYPVMFLTNSGGLTESQKAEEVSKLCGIEISPDQVVLSHTPMRAMAAEYNSSKDSVVVCVGKRACVHVARGYGFKRAILIDDFAIQQPLVTPNTMLEGEGEPIDASLTELKVSGVFLMHDSRNWGRDIQLLCDILGSDGSEYRPLHPHQVVPMYVANPDFVFVNEYHLPRFAQGAFLTALEAVFLRRFGRPLVYTMFGKPQKSQYEFVEKLLLERARSMGFADLDTIYGIGDNPEADARGANNAGGKWVSVLVRTGCFEGEGNDPSDPAQIVAADAHEAIMKTIQQRSATAT</sequence>
<dbReference type="NCBIfam" id="TIGR01456">
    <property type="entry name" value="CECR5"/>
    <property type="match status" value="1"/>
</dbReference>
<dbReference type="InterPro" id="IPR036412">
    <property type="entry name" value="HAD-like_sf"/>
</dbReference>
<dbReference type="Proteomes" id="UP001157974">
    <property type="component" value="Unassembled WGS sequence"/>
</dbReference>
<dbReference type="PANTHER" id="PTHR14269:SF4">
    <property type="entry name" value="CAT EYE SYNDROME CRITICAL REGION PROTEIN 5"/>
    <property type="match status" value="1"/>
</dbReference>
<dbReference type="SUPFAM" id="SSF56784">
    <property type="entry name" value="HAD-like"/>
    <property type="match status" value="1"/>
</dbReference>
<dbReference type="InterPro" id="IPR006357">
    <property type="entry name" value="HAD-SF_hydro_IIA"/>
</dbReference>
<dbReference type="GO" id="GO:0046474">
    <property type="term" value="P:glycerophospholipid biosynthetic process"/>
    <property type="evidence" value="ECO:0007669"/>
    <property type="project" value="TreeGrafter"/>
</dbReference>
<keyword evidence="2" id="KW-1185">Reference proteome</keyword>
<evidence type="ECO:0000313" key="1">
    <source>
        <dbReference type="EMBL" id="KAJ8903101.1"/>
    </source>
</evidence>